<comment type="caution">
    <text evidence="4">The sequence shown here is derived from an EMBL/GenBank/DDBJ whole genome shotgun (WGS) entry which is preliminary data.</text>
</comment>
<feature type="region of interest" description="Disordered" evidence="1">
    <location>
        <begin position="192"/>
        <end position="231"/>
    </location>
</feature>
<keyword evidence="5" id="KW-1185">Reference proteome</keyword>
<keyword evidence="2" id="KW-0472">Membrane</keyword>
<protein>
    <recommendedName>
        <fullName evidence="3">DUF305 domain-containing protein</fullName>
    </recommendedName>
</protein>
<keyword evidence="2" id="KW-1133">Transmembrane helix</keyword>
<feature type="domain" description="DUF305" evidence="3">
    <location>
        <begin position="40"/>
        <end position="196"/>
    </location>
</feature>
<proteinExistence type="predicted"/>
<evidence type="ECO:0000259" key="3">
    <source>
        <dbReference type="Pfam" id="PF03713"/>
    </source>
</evidence>
<keyword evidence="2" id="KW-0812">Transmembrane</keyword>
<evidence type="ECO:0000256" key="2">
    <source>
        <dbReference type="SAM" id="Phobius"/>
    </source>
</evidence>
<evidence type="ECO:0000313" key="4">
    <source>
        <dbReference type="EMBL" id="GIH34910.1"/>
    </source>
</evidence>
<evidence type="ECO:0000313" key="5">
    <source>
        <dbReference type="Proteomes" id="UP000651728"/>
    </source>
</evidence>
<name>A0ABQ4FJE1_9ACTN</name>
<dbReference type="RefSeq" id="WP_204287667.1">
    <property type="nucleotide sequence ID" value="NZ_BAABEJ010000012.1"/>
</dbReference>
<evidence type="ECO:0000256" key="1">
    <source>
        <dbReference type="SAM" id="MobiDB-lite"/>
    </source>
</evidence>
<dbReference type="InterPro" id="IPR005183">
    <property type="entry name" value="DUF305_CopM-like"/>
</dbReference>
<dbReference type="Gene3D" id="1.20.1260.10">
    <property type="match status" value="1"/>
</dbReference>
<dbReference type="PANTHER" id="PTHR36933:SF1">
    <property type="entry name" value="SLL0788 PROTEIN"/>
    <property type="match status" value="1"/>
</dbReference>
<dbReference type="InterPro" id="IPR012347">
    <property type="entry name" value="Ferritin-like"/>
</dbReference>
<dbReference type="Pfam" id="PF03713">
    <property type="entry name" value="DUF305"/>
    <property type="match status" value="1"/>
</dbReference>
<dbReference type="PANTHER" id="PTHR36933">
    <property type="entry name" value="SLL0788 PROTEIN"/>
    <property type="match status" value="1"/>
</dbReference>
<sequence>MTLSGRLGPRALAVIGIAVVVVVLAGAALSRQAPADDSPEAGFARDMQTHHAQAVRMALIVRDRTTDAEVRTLAYDIALTQQQQIGQMFAWLDMWGLPQTSLAPPMAWTRTGHGSMGHTVTSMPGMGTSNQLKQLAEAQGREAEALFLRLMIAHHKGGVDMARAALRSSGDERVRRLAEAIVAAQQGEISSMERMLSTRDASRTTASSRESPGEDAEASLARDGMNPGGHG</sequence>
<dbReference type="Proteomes" id="UP000651728">
    <property type="component" value="Unassembled WGS sequence"/>
</dbReference>
<reference evidence="4 5" key="1">
    <citation type="submission" date="2021-01" db="EMBL/GenBank/DDBJ databases">
        <title>Whole genome shotgun sequence of Microbispora amethystogenes NBRC 101907.</title>
        <authorList>
            <person name="Komaki H."/>
            <person name="Tamura T."/>
        </authorList>
    </citation>
    <scope>NUCLEOTIDE SEQUENCE [LARGE SCALE GENOMIC DNA]</scope>
    <source>
        <strain evidence="4 5">NBRC 101907</strain>
    </source>
</reference>
<dbReference type="EMBL" id="BOOB01000039">
    <property type="protein sequence ID" value="GIH34910.1"/>
    <property type="molecule type" value="Genomic_DNA"/>
</dbReference>
<organism evidence="4 5">
    <name type="scientific">Microbispora amethystogenes</name>
    <dbReference type="NCBI Taxonomy" id="1427754"/>
    <lineage>
        <taxon>Bacteria</taxon>
        <taxon>Bacillati</taxon>
        <taxon>Actinomycetota</taxon>
        <taxon>Actinomycetes</taxon>
        <taxon>Streptosporangiales</taxon>
        <taxon>Streptosporangiaceae</taxon>
        <taxon>Microbispora</taxon>
    </lineage>
</organism>
<gene>
    <name evidence="4" type="ORF">Mam01_50740</name>
</gene>
<accession>A0ABQ4FJE1</accession>
<feature type="transmembrane region" description="Helical" evidence="2">
    <location>
        <begin position="12"/>
        <end position="29"/>
    </location>
</feature>